<proteinExistence type="predicted"/>
<evidence type="ECO:0000313" key="1">
    <source>
        <dbReference type="EMBL" id="EJK51933.1"/>
    </source>
</evidence>
<keyword evidence="2" id="KW-1185">Reference proteome</keyword>
<name>K0RDV9_THAOC</name>
<dbReference type="EMBL" id="AGNL01040742">
    <property type="protein sequence ID" value="EJK51933.1"/>
    <property type="molecule type" value="Genomic_DNA"/>
</dbReference>
<reference evidence="1 2" key="1">
    <citation type="journal article" date="2012" name="Genome Biol.">
        <title>Genome and low-iron response of an oceanic diatom adapted to chronic iron limitation.</title>
        <authorList>
            <person name="Lommer M."/>
            <person name="Specht M."/>
            <person name="Roy A.S."/>
            <person name="Kraemer L."/>
            <person name="Andreson R."/>
            <person name="Gutowska M.A."/>
            <person name="Wolf J."/>
            <person name="Bergner S.V."/>
            <person name="Schilhabel M.B."/>
            <person name="Klostermeier U.C."/>
            <person name="Beiko R.G."/>
            <person name="Rosenstiel P."/>
            <person name="Hippler M."/>
            <person name="Laroche J."/>
        </authorList>
    </citation>
    <scope>NUCLEOTIDE SEQUENCE [LARGE SCALE GENOMIC DNA]</scope>
    <source>
        <strain evidence="1 2">CCMP1005</strain>
    </source>
</reference>
<comment type="caution">
    <text evidence="1">The sequence shown here is derived from an EMBL/GenBank/DDBJ whole genome shotgun (WGS) entry which is preliminary data.</text>
</comment>
<sequence length="184" mass="21412">MLEDHAKYMLGVWIDQGEEELVKAMEEALVFPGAGATVLTACVSILLEKQDSNEWDQMSAMIIALFENNLVSKSDISAGMERLAYNAVHSIHDRLDRFGEYFYQFAVRNLYTLEQLCEYTTTILFDQKKRVDLVRACMRRMRHRFGIEFRSWYFCDAQQRSLLEEYLGASAFNELLVEFNAMSE</sequence>
<dbReference type="Proteomes" id="UP000266841">
    <property type="component" value="Unassembled WGS sequence"/>
</dbReference>
<accession>K0RDV9</accession>
<dbReference type="InterPro" id="IPR016024">
    <property type="entry name" value="ARM-type_fold"/>
</dbReference>
<dbReference type="SUPFAM" id="SSF48371">
    <property type="entry name" value="ARM repeat"/>
    <property type="match status" value="1"/>
</dbReference>
<gene>
    <name evidence="1" type="ORF">THAOC_28851</name>
</gene>
<dbReference type="AlphaFoldDB" id="K0RDV9"/>
<protein>
    <submittedName>
        <fullName evidence="1">Uncharacterized protein</fullName>
    </submittedName>
</protein>
<evidence type="ECO:0000313" key="2">
    <source>
        <dbReference type="Proteomes" id="UP000266841"/>
    </source>
</evidence>
<organism evidence="1 2">
    <name type="scientific">Thalassiosira oceanica</name>
    <name type="common">Marine diatom</name>
    <dbReference type="NCBI Taxonomy" id="159749"/>
    <lineage>
        <taxon>Eukaryota</taxon>
        <taxon>Sar</taxon>
        <taxon>Stramenopiles</taxon>
        <taxon>Ochrophyta</taxon>
        <taxon>Bacillariophyta</taxon>
        <taxon>Coscinodiscophyceae</taxon>
        <taxon>Thalassiosirophycidae</taxon>
        <taxon>Thalassiosirales</taxon>
        <taxon>Thalassiosiraceae</taxon>
        <taxon>Thalassiosira</taxon>
    </lineage>
</organism>
<dbReference type="Gene3D" id="1.25.40.180">
    <property type="match status" value="1"/>
</dbReference>